<evidence type="ECO:0000313" key="2">
    <source>
        <dbReference type="EMBL" id="VTO98516.1"/>
    </source>
</evidence>
<dbReference type="RefSeq" id="WP_036393597.1">
    <property type="nucleotide sequence ID" value="NZ_BLYZ01000002.1"/>
</dbReference>
<organism evidence="2">
    <name type="scientific">Mycobacterium kansasii</name>
    <dbReference type="NCBI Taxonomy" id="1768"/>
    <lineage>
        <taxon>Bacteria</taxon>
        <taxon>Bacillati</taxon>
        <taxon>Actinomycetota</taxon>
        <taxon>Actinomycetes</taxon>
        <taxon>Mycobacteriales</taxon>
        <taxon>Mycobacteriaceae</taxon>
        <taxon>Mycobacterium</taxon>
    </lineage>
</organism>
<reference evidence="2" key="1">
    <citation type="submission" date="2019-05" db="EMBL/GenBank/DDBJ databases">
        <authorList>
            <person name="Naeem R."/>
            <person name="Antony C."/>
            <person name="Guan Q."/>
        </authorList>
    </citation>
    <scope>NUCLEOTIDE SEQUENCE</scope>
    <source>
        <strain evidence="2">3</strain>
    </source>
</reference>
<feature type="region of interest" description="Disordered" evidence="1">
    <location>
        <begin position="97"/>
        <end position="120"/>
    </location>
</feature>
<protein>
    <submittedName>
        <fullName evidence="2">Uncharacterized protein</fullName>
    </submittedName>
</protein>
<dbReference type="EMBL" id="LR589265">
    <property type="protein sequence ID" value="VTO98516.1"/>
    <property type="molecule type" value="Genomic_DNA"/>
</dbReference>
<gene>
    <name evidence="2" type="ORF">BIN_B_01451</name>
</gene>
<evidence type="ECO:0000256" key="1">
    <source>
        <dbReference type="SAM" id="MobiDB-lite"/>
    </source>
</evidence>
<proteinExistence type="predicted"/>
<feature type="compositionally biased region" description="Basic and acidic residues" evidence="1">
    <location>
        <begin position="107"/>
        <end position="120"/>
    </location>
</feature>
<name>A0A653EM07_MYCKA</name>
<accession>A0A653EM07</accession>
<sequence length="120" mass="13119">MSFLVLPPEINSALMLGGAGSERLLRGRGVLERLERAVGRIGFRRSLFRGANNGVGRRLSGVFNVNPEVLFGGSGYQNVGSAISGLLNLGNASLRHRQHRQPGPELLRQDLSNDRRVQMQ</sequence>
<dbReference type="AlphaFoldDB" id="A0A653EM07"/>
<dbReference type="GeneID" id="29699922"/>